<gene>
    <name evidence="1" type="ORF">BD626DRAFT_492241</name>
</gene>
<evidence type="ECO:0000313" key="1">
    <source>
        <dbReference type="EMBL" id="TRM64567.1"/>
    </source>
</evidence>
<sequence>MCMYSKQGQSTRSYPRALLLLAPRVLAHACSSLRHRATGILELEALAPPLSHIASVAGWRRLLASTWLGRGLPLKGDRPRPGYMRSYRTPKSFGKL</sequence>
<organism evidence="1 2">
    <name type="scientific">Schizophyllum amplum</name>
    <dbReference type="NCBI Taxonomy" id="97359"/>
    <lineage>
        <taxon>Eukaryota</taxon>
        <taxon>Fungi</taxon>
        <taxon>Dikarya</taxon>
        <taxon>Basidiomycota</taxon>
        <taxon>Agaricomycotina</taxon>
        <taxon>Agaricomycetes</taxon>
        <taxon>Agaricomycetidae</taxon>
        <taxon>Agaricales</taxon>
        <taxon>Schizophyllaceae</taxon>
        <taxon>Schizophyllum</taxon>
    </lineage>
</organism>
<proteinExistence type="predicted"/>
<reference evidence="1 2" key="1">
    <citation type="journal article" date="2019" name="New Phytol.">
        <title>Comparative genomics reveals unique wood-decay strategies and fruiting body development in the Schizophyllaceae.</title>
        <authorList>
            <person name="Almasi E."/>
            <person name="Sahu N."/>
            <person name="Krizsan K."/>
            <person name="Balint B."/>
            <person name="Kovacs G.M."/>
            <person name="Kiss B."/>
            <person name="Cseklye J."/>
            <person name="Drula E."/>
            <person name="Henrissat B."/>
            <person name="Nagy I."/>
            <person name="Chovatia M."/>
            <person name="Adam C."/>
            <person name="LaButti K."/>
            <person name="Lipzen A."/>
            <person name="Riley R."/>
            <person name="Grigoriev I.V."/>
            <person name="Nagy L.G."/>
        </authorList>
    </citation>
    <scope>NUCLEOTIDE SEQUENCE [LARGE SCALE GENOMIC DNA]</scope>
    <source>
        <strain evidence="1 2">NL-1724</strain>
    </source>
</reference>
<name>A0A550CIE5_9AGAR</name>
<protein>
    <submittedName>
        <fullName evidence="1">Uncharacterized protein</fullName>
    </submittedName>
</protein>
<keyword evidence="2" id="KW-1185">Reference proteome</keyword>
<comment type="caution">
    <text evidence="1">The sequence shown here is derived from an EMBL/GenBank/DDBJ whole genome shotgun (WGS) entry which is preliminary data.</text>
</comment>
<dbReference type="EMBL" id="VDMD01000007">
    <property type="protein sequence ID" value="TRM64567.1"/>
    <property type="molecule type" value="Genomic_DNA"/>
</dbReference>
<evidence type="ECO:0000313" key="2">
    <source>
        <dbReference type="Proteomes" id="UP000320762"/>
    </source>
</evidence>
<accession>A0A550CIE5</accession>
<dbReference type="Proteomes" id="UP000320762">
    <property type="component" value="Unassembled WGS sequence"/>
</dbReference>
<dbReference type="AlphaFoldDB" id="A0A550CIE5"/>